<keyword evidence="8" id="KW-0902">Two-component regulatory system</keyword>
<evidence type="ECO:0000259" key="10">
    <source>
        <dbReference type="SMART" id="SM00387"/>
    </source>
</evidence>
<feature type="transmembrane region" description="Helical" evidence="9">
    <location>
        <begin position="93"/>
        <end position="120"/>
    </location>
</feature>
<dbReference type="InterPro" id="IPR050482">
    <property type="entry name" value="Sensor_HK_TwoCompSys"/>
</dbReference>
<dbReference type="Proteomes" id="UP000320216">
    <property type="component" value="Chromosome"/>
</dbReference>
<comment type="catalytic activity">
    <reaction evidence="1">
        <text>ATP + protein L-histidine = ADP + protein N-phospho-L-histidine.</text>
        <dbReference type="EC" id="2.7.13.3"/>
    </reaction>
</comment>
<evidence type="ECO:0000256" key="4">
    <source>
        <dbReference type="ARBA" id="ARBA00022679"/>
    </source>
</evidence>
<keyword evidence="3" id="KW-0597">Phosphoprotein</keyword>
<dbReference type="CDD" id="cd16917">
    <property type="entry name" value="HATPase_UhpB-NarQ-NarX-like"/>
    <property type="match status" value="1"/>
</dbReference>
<name>A0A5B8M228_9MICO</name>
<feature type="transmembrane region" description="Helical" evidence="9">
    <location>
        <begin position="170"/>
        <end position="192"/>
    </location>
</feature>
<protein>
    <recommendedName>
        <fullName evidence="2">histidine kinase</fullName>
        <ecNumber evidence="2">2.7.13.3</ecNumber>
    </recommendedName>
</protein>
<dbReference type="GO" id="GO:0046983">
    <property type="term" value="F:protein dimerization activity"/>
    <property type="evidence" value="ECO:0007669"/>
    <property type="project" value="InterPro"/>
</dbReference>
<dbReference type="Gene3D" id="3.30.565.10">
    <property type="entry name" value="Histidine kinase-like ATPase, C-terminal domain"/>
    <property type="match status" value="1"/>
</dbReference>
<dbReference type="OrthoDB" id="5242012at2"/>
<dbReference type="KEGG" id="huw:FPZ11_03700"/>
<evidence type="ECO:0000256" key="5">
    <source>
        <dbReference type="ARBA" id="ARBA00022741"/>
    </source>
</evidence>
<dbReference type="GO" id="GO:0005524">
    <property type="term" value="F:ATP binding"/>
    <property type="evidence" value="ECO:0007669"/>
    <property type="project" value="UniProtKB-KW"/>
</dbReference>
<dbReference type="SMART" id="SM00387">
    <property type="entry name" value="HATPase_c"/>
    <property type="match status" value="1"/>
</dbReference>
<feature type="transmembrane region" description="Helical" evidence="9">
    <location>
        <begin position="65"/>
        <end position="87"/>
    </location>
</feature>
<dbReference type="SUPFAM" id="SSF55874">
    <property type="entry name" value="ATPase domain of HSP90 chaperone/DNA topoisomerase II/histidine kinase"/>
    <property type="match status" value="1"/>
</dbReference>
<evidence type="ECO:0000256" key="6">
    <source>
        <dbReference type="ARBA" id="ARBA00022777"/>
    </source>
</evidence>
<dbReference type="InterPro" id="IPR011712">
    <property type="entry name" value="Sig_transdc_His_kin_sub3_dim/P"/>
</dbReference>
<feature type="domain" description="Histidine kinase/HSP90-like ATPase" evidence="10">
    <location>
        <begin position="391"/>
        <end position="479"/>
    </location>
</feature>
<dbReference type="PANTHER" id="PTHR24421:SF10">
    <property type="entry name" value="NITRATE_NITRITE SENSOR PROTEIN NARQ"/>
    <property type="match status" value="1"/>
</dbReference>
<dbReference type="GO" id="GO:0016020">
    <property type="term" value="C:membrane"/>
    <property type="evidence" value="ECO:0007669"/>
    <property type="project" value="InterPro"/>
</dbReference>
<dbReference type="InterPro" id="IPR025828">
    <property type="entry name" value="Put_sensor_dom"/>
</dbReference>
<dbReference type="Pfam" id="PF02518">
    <property type="entry name" value="HATPase_c"/>
    <property type="match status" value="1"/>
</dbReference>
<dbReference type="AlphaFoldDB" id="A0A5B8M228"/>
<dbReference type="Pfam" id="PF07730">
    <property type="entry name" value="HisKA_3"/>
    <property type="match status" value="1"/>
</dbReference>
<feature type="transmembrane region" description="Helical" evidence="9">
    <location>
        <begin position="227"/>
        <end position="249"/>
    </location>
</feature>
<sequence>MTDTGSPSGIADPITPGAAAHAEAGGSEVEGAGTAPAAVSKLPQPVRDGFWRRYGRLWVYAPREVGVLFVLFPLAIVAMSVLWPVFFTGVGTVVIYIGIFLLVASLYAARGYGMFTLALLRAAGRPGIPRPPWREQARHGFIGRVFGPFANGHYWLYLLYSSVVQLPVSILTWSVLITWLSAGVGGASYWIWGGFVPHDNGNIWIAESVWEHTLHTSAPFAPAAGDLMLYSVVGIVFLFTLPFVTRGLITLQWVVARGLLGSWESEQLRKEVDELAISRAAAVAAEDRELRRLERDIHDGPQQQLVRLRMDIAAAQRRLSVDPDATSRLLDEAGGRAQEALDELRALSRGFAPPILQDRGLSAALDSLATRSTVPVTVTTELSPTTTLSPELERNLYFVAAELLTNVAKHAKSAHADITLKTDAAGVSLTVADNGVGGATEVSGHGLAGIRERVTAMRGTAGIQSGSNGTAVTVIVPLS</sequence>
<dbReference type="EMBL" id="CP042305">
    <property type="protein sequence ID" value="QDZ14004.1"/>
    <property type="molecule type" value="Genomic_DNA"/>
</dbReference>
<dbReference type="InterPro" id="IPR003594">
    <property type="entry name" value="HATPase_dom"/>
</dbReference>
<keyword evidence="12" id="KW-1185">Reference proteome</keyword>
<keyword evidence="9" id="KW-1133">Transmembrane helix</keyword>
<gene>
    <name evidence="11" type="ORF">FPZ11_03700</name>
</gene>
<reference evidence="11 12" key="1">
    <citation type="submission" date="2019-07" db="EMBL/GenBank/DDBJ databases">
        <title>Full genome sequence of Humibacter sp. WJ7-1.</title>
        <authorList>
            <person name="Im W.-T."/>
        </authorList>
    </citation>
    <scope>NUCLEOTIDE SEQUENCE [LARGE SCALE GENOMIC DNA]</scope>
    <source>
        <strain evidence="11 12">WJ7-1</strain>
    </source>
</reference>
<evidence type="ECO:0000256" key="8">
    <source>
        <dbReference type="ARBA" id="ARBA00023012"/>
    </source>
</evidence>
<keyword evidence="6 11" id="KW-0418">Kinase</keyword>
<dbReference type="RefSeq" id="WP_146318477.1">
    <property type="nucleotide sequence ID" value="NZ_CP042305.1"/>
</dbReference>
<dbReference type="Gene3D" id="1.20.5.1930">
    <property type="match status" value="1"/>
</dbReference>
<evidence type="ECO:0000256" key="2">
    <source>
        <dbReference type="ARBA" id="ARBA00012438"/>
    </source>
</evidence>
<evidence type="ECO:0000256" key="1">
    <source>
        <dbReference type="ARBA" id="ARBA00000085"/>
    </source>
</evidence>
<keyword evidence="4" id="KW-0808">Transferase</keyword>
<evidence type="ECO:0000256" key="3">
    <source>
        <dbReference type="ARBA" id="ARBA00022553"/>
    </source>
</evidence>
<dbReference type="PANTHER" id="PTHR24421">
    <property type="entry name" value="NITRATE/NITRITE SENSOR PROTEIN NARX-RELATED"/>
    <property type="match status" value="1"/>
</dbReference>
<dbReference type="EC" id="2.7.13.3" evidence="2"/>
<keyword evidence="9" id="KW-0472">Membrane</keyword>
<evidence type="ECO:0000256" key="9">
    <source>
        <dbReference type="SAM" id="Phobius"/>
    </source>
</evidence>
<keyword evidence="7" id="KW-0067">ATP-binding</keyword>
<evidence type="ECO:0000313" key="11">
    <source>
        <dbReference type="EMBL" id="QDZ14004.1"/>
    </source>
</evidence>
<accession>A0A5B8M228</accession>
<keyword evidence="5" id="KW-0547">Nucleotide-binding</keyword>
<evidence type="ECO:0000313" key="12">
    <source>
        <dbReference type="Proteomes" id="UP000320216"/>
    </source>
</evidence>
<dbReference type="InterPro" id="IPR036890">
    <property type="entry name" value="HATPase_C_sf"/>
</dbReference>
<evidence type="ECO:0000256" key="7">
    <source>
        <dbReference type="ARBA" id="ARBA00022840"/>
    </source>
</evidence>
<organism evidence="11 12">
    <name type="scientific">Humibacter ginsenosidimutans</name>
    <dbReference type="NCBI Taxonomy" id="2599293"/>
    <lineage>
        <taxon>Bacteria</taxon>
        <taxon>Bacillati</taxon>
        <taxon>Actinomycetota</taxon>
        <taxon>Actinomycetes</taxon>
        <taxon>Micrococcales</taxon>
        <taxon>Microbacteriaceae</taxon>
        <taxon>Humibacter</taxon>
    </lineage>
</organism>
<keyword evidence="9" id="KW-0812">Transmembrane</keyword>
<proteinExistence type="predicted"/>
<dbReference type="GO" id="GO:0000155">
    <property type="term" value="F:phosphorelay sensor kinase activity"/>
    <property type="evidence" value="ECO:0007669"/>
    <property type="project" value="InterPro"/>
</dbReference>
<dbReference type="Pfam" id="PF13796">
    <property type="entry name" value="Sensor"/>
    <property type="match status" value="1"/>
</dbReference>